<feature type="transmembrane region" description="Helical" evidence="5">
    <location>
        <begin position="295"/>
        <end position="312"/>
    </location>
</feature>
<accession>A0ABQ3V024</accession>
<feature type="transmembrane region" description="Helical" evidence="5">
    <location>
        <begin position="151"/>
        <end position="171"/>
    </location>
</feature>
<reference evidence="7 8" key="1">
    <citation type="journal article" date="2021" name="Int. J. Syst. Evol. Microbiol.">
        <title>Reticulibacter mediterranei gen. nov., sp. nov., within the new family Reticulibacteraceae fam. nov., and Ktedonospora formicarum gen. nov., sp. nov., Ktedonobacter robiniae sp. nov., Dictyobacter formicarum sp. nov. and Dictyobacter arantiisoli sp. nov., belonging to the class Ktedonobacteria.</title>
        <authorList>
            <person name="Yabe S."/>
            <person name="Zheng Y."/>
            <person name="Wang C.M."/>
            <person name="Sakai Y."/>
            <person name="Abe K."/>
            <person name="Yokota A."/>
            <person name="Donadio S."/>
            <person name="Cavaletti L."/>
            <person name="Monciardini P."/>
        </authorList>
    </citation>
    <scope>NUCLEOTIDE SEQUENCE [LARGE SCALE GENOMIC DNA]</scope>
    <source>
        <strain evidence="7 8">SOSP1-30</strain>
    </source>
</reference>
<keyword evidence="4 5" id="KW-0472">Membrane</keyword>
<dbReference type="Pfam" id="PF13347">
    <property type="entry name" value="MFS_2"/>
    <property type="match status" value="1"/>
</dbReference>
<evidence type="ECO:0000313" key="7">
    <source>
        <dbReference type="EMBL" id="GHO58142.1"/>
    </source>
</evidence>
<organism evidence="7 8">
    <name type="scientific">Ktedonobacter robiniae</name>
    <dbReference type="NCBI Taxonomy" id="2778365"/>
    <lineage>
        <taxon>Bacteria</taxon>
        <taxon>Bacillati</taxon>
        <taxon>Chloroflexota</taxon>
        <taxon>Ktedonobacteria</taxon>
        <taxon>Ktedonobacterales</taxon>
        <taxon>Ktedonobacteraceae</taxon>
        <taxon>Ktedonobacter</taxon>
    </lineage>
</organism>
<evidence type="ECO:0000256" key="5">
    <source>
        <dbReference type="SAM" id="Phobius"/>
    </source>
</evidence>
<dbReference type="InterPro" id="IPR020846">
    <property type="entry name" value="MFS_dom"/>
</dbReference>
<gene>
    <name evidence="7" type="ORF">KSB_66170</name>
</gene>
<protein>
    <submittedName>
        <fullName evidence="7">Sugar transporter</fullName>
    </submittedName>
</protein>
<evidence type="ECO:0000313" key="8">
    <source>
        <dbReference type="Proteomes" id="UP000654345"/>
    </source>
</evidence>
<dbReference type="Gene3D" id="1.20.1250.20">
    <property type="entry name" value="MFS general substrate transporter like domains"/>
    <property type="match status" value="2"/>
</dbReference>
<dbReference type="InterPro" id="IPR036259">
    <property type="entry name" value="MFS_trans_sf"/>
</dbReference>
<feature type="domain" description="Major facilitator superfamily (MFS) profile" evidence="6">
    <location>
        <begin position="1"/>
        <end position="425"/>
    </location>
</feature>
<comment type="subcellular location">
    <subcellularLocation>
        <location evidence="1">Cell membrane</location>
        <topology evidence="1">Multi-pass membrane protein</topology>
    </subcellularLocation>
</comment>
<feature type="transmembrane region" description="Helical" evidence="5">
    <location>
        <begin position="366"/>
        <end position="388"/>
    </location>
</feature>
<feature type="transmembrane region" description="Helical" evidence="5">
    <location>
        <begin position="116"/>
        <end position="139"/>
    </location>
</feature>
<comment type="caution">
    <text evidence="7">The sequence shown here is derived from an EMBL/GenBank/DDBJ whole genome shotgun (WGS) entry which is preliminary data.</text>
</comment>
<feature type="transmembrane region" description="Helical" evidence="5">
    <location>
        <begin position="318"/>
        <end position="345"/>
    </location>
</feature>
<name>A0ABQ3V024_9CHLR</name>
<evidence type="ECO:0000256" key="3">
    <source>
        <dbReference type="ARBA" id="ARBA00022989"/>
    </source>
</evidence>
<feature type="transmembrane region" description="Helical" evidence="5">
    <location>
        <begin position="265"/>
        <end position="283"/>
    </location>
</feature>
<evidence type="ECO:0000256" key="2">
    <source>
        <dbReference type="ARBA" id="ARBA00022692"/>
    </source>
</evidence>
<dbReference type="RefSeq" id="WP_236038561.1">
    <property type="nucleotide sequence ID" value="NZ_BNJG01000002.1"/>
</dbReference>
<dbReference type="EMBL" id="BNJG01000002">
    <property type="protein sequence ID" value="GHO58142.1"/>
    <property type="molecule type" value="Genomic_DNA"/>
</dbReference>
<feature type="transmembrane region" description="Helical" evidence="5">
    <location>
        <begin position="183"/>
        <end position="204"/>
    </location>
</feature>
<feature type="transmembrane region" description="Helical" evidence="5">
    <location>
        <begin position="49"/>
        <end position="74"/>
    </location>
</feature>
<proteinExistence type="predicted"/>
<keyword evidence="8" id="KW-1185">Reference proteome</keyword>
<sequence length="444" mass="49352">MMNEITTPAQPVPVRKRIAYSTHQLGSNLLWNAFNTVAVYYYVTELHVSGAILSASLIAYGLINAVLNLLAGHISDRTNTRWGRRLPFIIGGALPFCVTFYFIFAPPALGPQGLLIYFLVLTFIFDLCFTITALNFGSLFPEMYQEKRTRLYVGALLQLFAILGLMVGVALSKSLGQTLGWQTMALVFAGIGVVSLYVSVYGSFENPAYREQSFSFREAVTSTFRNPRFIPYVVANFLIQFSTTLFTTVSAFYTKYVVSLNALENTLFLGSIFIVAIPMSFLWARIATRISTIRAAMISTLLYLLITLAFLFETNSTSVIITGAFLGIPIAGFLVLLNILLADVIDYDAELTGRRREGMYLGMNGFIVRLGLSLQYAVMAIFFVVSGYDEHLKEQHANTILGFRILLGGLPIGFLLIAIVMLRSYQSRLKPTQIMIEPAIMPTD</sequence>
<feature type="transmembrane region" description="Helical" evidence="5">
    <location>
        <begin position="400"/>
        <end position="422"/>
    </location>
</feature>
<evidence type="ECO:0000256" key="4">
    <source>
        <dbReference type="ARBA" id="ARBA00023136"/>
    </source>
</evidence>
<evidence type="ECO:0000256" key="1">
    <source>
        <dbReference type="ARBA" id="ARBA00004651"/>
    </source>
</evidence>
<dbReference type="SUPFAM" id="SSF103473">
    <property type="entry name" value="MFS general substrate transporter"/>
    <property type="match status" value="1"/>
</dbReference>
<evidence type="ECO:0000259" key="6">
    <source>
        <dbReference type="PROSITE" id="PS50850"/>
    </source>
</evidence>
<keyword evidence="7" id="KW-0813">Transport</keyword>
<dbReference type="PANTHER" id="PTHR11328:SF24">
    <property type="entry name" value="MAJOR FACILITATOR SUPERFAMILY (MFS) PROFILE DOMAIN-CONTAINING PROTEIN"/>
    <property type="match status" value="1"/>
</dbReference>
<keyword evidence="2 5" id="KW-0812">Transmembrane</keyword>
<dbReference type="PANTHER" id="PTHR11328">
    <property type="entry name" value="MAJOR FACILITATOR SUPERFAMILY DOMAIN-CONTAINING PROTEIN"/>
    <property type="match status" value="1"/>
</dbReference>
<keyword evidence="7" id="KW-0762">Sugar transport</keyword>
<dbReference type="PROSITE" id="PS50850">
    <property type="entry name" value="MFS"/>
    <property type="match status" value="1"/>
</dbReference>
<dbReference type="Proteomes" id="UP000654345">
    <property type="component" value="Unassembled WGS sequence"/>
</dbReference>
<dbReference type="InterPro" id="IPR039672">
    <property type="entry name" value="MFS_2"/>
</dbReference>
<feature type="transmembrane region" description="Helical" evidence="5">
    <location>
        <begin position="86"/>
        <end position="104"/>
    </location>
</feature>
<feature type="transmembrane region" description="Helical" evidence="5">
    <location>
        <begin position="229"/>
        <end position="253"/>
    </location>
</feature>
<feature type="transmembrane region" description="Helical" evidence="5">
    <location>
        <begin position="25"/>
        <end position="43"/>
    </location>
</feature>
<keyword evidence="3 5" id="KW-1133">Transmembrane helix</keyword>